<dbReference type="AlphaFoldDB" id="Q7P6A9"/>
<dbReference type="Pfam" id="PF01134">
    <property type="entry name" value="GIDA"/>
    <property type="match status" value="1"/>
</dbReference>
<keyword evidence="8" id="KW-0521">NADP</keyword>
<keyword evidence="4" id="KW-0285">Flavoprotein</keyword>
<dbReference type="GO" id="GO:0008168">
    <property type="term" value="F:methyltransferase activity"/>
    <property type="evidence" value="ECO:0007669"/>
    <property type="project" value="UniProtKB-KW"/>
</dbReference>
<comment type="caution">
    <text evidence="12">The sequence shown here is derived from an EMBL/GenBank/DDBJ whole genome shotgun (WGS) entry which is preliminary data.</text>
</comment>
<dbReference type="InterPro" id="IPR040131">
    <property type="entry name" value="MnmG_N"/>
</dbReference>
<gene>
    <name evidence="12" type="ORF">FNV1316</name>
</gene>
<evidence type="ECO:0000256" key="8">
    <source>
        <dbReference type="ARBA" id="ARBA00022857"/>
    </source>
</evidence>
<keyword evidence="6" id="KW-0819">tRNA processing</keyword>
<keyword evidence="10" id="KW-0175">Coiled coil</keyword>
<evidence type="ECO:0000256" key="9">
    <source>
        <dbReference type="ARBA" id="ARBA00023027"/>
    </source>
</evidence>
<evidence type="ECO:0000256" key="6">
    <source>
        <dbReference type="ARBA" id="ARBA00022694"/>
    </source>
</evidence>
<evidence type="ECO:0000256" key="7">
    <source>
        <dbReference type="ARBA" id="ARBA00022827"/>
    </source>
</evidence>
<evidence type="ECO:0000256" key="3">
    <source>
        <dbReference type="ARBA" id="ARBA00022603"/>
    </source>
</evidence>
<evidence type="ECO:0000259" key="11">
    <source>
        <dbReference type="Pfam" id="PF01134"/>
    </source>
</evidence>
<dbReference type="GO" id="GO:0050660">
    <property type="term" value="F:flavin adenine dinucleotide binding"/>
    <property type="evidence" value="ECO:0007669"/>
    <property type="project" value="InterPro"/>
</dbReference>
<dbReference type="PANTHER" id="PTHR11806">
    <property type="entry name" value="GLUCOSE INHIBITED DIVISION PROTEIN A"/>
    <property type="match status" value="1"/>
</dbReference>
<dbReference type="GO" id="GO:0030488">
    <property type="term" value="P:tRNA methylation"/>
    <property type="evidence" value="ECO:0007669"/>
    <property type="project" value="TreeGrafter"/>
</dbReference>
<comment type="cofactor">
    <cofactor evidence="1">
        <name>FAD</name>
        <dbReference type="ChEBI" id="CHEBI:57692"/>
    </cofactor>
</comment>
<keyword evidence="3" id="KW-0489">Methyltransferase</keyword>
<name>Q7P6A9_FUSVC</name>
<dbReference type="InterPro" id="IPR036188">
    <property type="entry name" value="FAD/NAD-bd_sf"/>
</dbReference>
<keyword evidence="2" id="KW-0963">Cytoplasm</keyword>
<protein>
    <submittedName>
        <fullName evidence="12">Glucose inhibited division protein A</fullName>
    </submittedName>
</protein>
<dbReference type="GO" id="GO:0005829">
    <property type="term" value="C:cytosol"/>
    <property type="evidence" value="ECO:0007669"/>
    <property type="project" value="TreeGrafter"/>
</dbReference>
<evidence type="ECO:0000256" key="4">
    <source>
        <dbReference type="ARBA" id="ARBA00022630"/>
    </source>
</evidence>
<dbReference type="PANTHER" id="PTHR11806:SF2">
    <property type="entry name" value="METHYLENETETRAHYDROFOLATE--TRNA-(URACIL-5-)-METHYLTRANSFERASE TRMFO"/>
    <property type="match status" value="1"/>
</dbReference>
<dbReference type="EMBL" id="AABF01000040">
    <property type="protein sequence ID" value="EAA24300.1"/>
    <property type="molecule type" value="Genomic_DNA"/>
</dbReference>
<evidence type="ECO:0000256" key="10">
    <source>
        <dbReference type="SAM" id="Coils"/>
    </source>
</evidence>
<keyword evidence="7" id="KW-0274">FAD</keyword>
<accession>Q7P6A9</accession>
<dbReference type="Gene3D" id="3.50.50.60">
    <property type="entry name" value="FAD/NAD(P)-binding domain"/>
    <property type="match status" value="1"/>
</dbReference>
<evidence type="ECO:0000256" key="2">
    <source>
        <dbReference type="ARBA" id="ARBA00022490"/>
    </source>
</evidence>
<evidence type="ECO:0000313" key="12">
    <source>
        <dbReference type="EMBL" id="EAA24300.1"/>
    </source>
</evidence>
<dbReference type="SUPFAM" id="SSF51905">
    <property type="entry name" value="FAD/NAD(P)-binding domain"/>
    <property type="match status" value="1"/>
</dbReference>
<evidence type="ECO:0000313" key="13">
    <source>
        <dbReference type="Proteomes" id="UP000006454"/>
    </source>
</evidence>
<keyword evidence="9" id="KW-0520">NAD</keyword>
<feature type="coiled-coil region" evidence="10">
    <location>
        <begin position="108"/>
        <end position="135"/>
    </location>
</feature>
<dbReference type="InterPro" id="IPR002218">
    <property type="entry name" value="MnmG-rel"/>
</dbReference>
<sequence length="140" mass="16002">MIPGLENAEFIRYGVMHRNTFINSTKLLDKTLRLKNKDNIYFAGQITGGEGYVTAIATGMYAAMNIANRLENKKEFILEDISEIGAIVNYITEEKKKFQPMGANFGIIKSLDENIRDKKEKYRKLSERAIEYLKKSIKGV</sequence>
<keyword evidence="5" id="KW-0808">Transferase</keyword>
<dbReference type="GO" id="GO:0002098">
    <property type="term" value="P:tRNA wobble uridine modification"/>
    <property type="evidence" value="ECO:0007669"/>
    <property type="project" value="TreeGrafter"/>
</dbReference>
<evidence type="ECO:0000256" key="5">
    <source>
        <dbReference type="ARBA" id="ARBA00022679"/>
    </source>
</evidence>
<proteinExistence type="predicted"/>
<dbReference type="FunFam" id="3.50.50.60:FF:000412">
    <property type="entry name" value="Methylenetetrahydrofolate--tRNA-(uracil-5-)-methyltransferase TrmFO"/>
    <property type="match status" value="1"/>
</dbReference>
<reference evidence="12 13" key="1">
    <citation type="journal article" date="2003" name="Genome Res.">
        <title>Genome analysis of F. nucleatum sub spp vincentii and its comparison with the genome of F. nucleatum ATCC 25586.</title>
        <authorList>
            <person name="Kapatral V."/>
            <person name="Ivanova N."/>
            <person name="Anderson I."/>
            <person name="Reznik G."/>
            <person name="Bhattacharyya A."/>
            <person name="Gardner W.L."/>
            <person name="Mikhailova N."/>
            <person name="Lapidus A."/>
            <person name="Larsen N."/>
            <person name="D'Souza M."/>
            <person name="Walunas T."/>
            <person name="Haselkorn R."/>
            <person name="Overbeek R."/>
            <person name="Kyrpides N."/>
        </authorList>
    </citation>
    <scope>NUCLEOTIDE SEQUENCE [LARGE SCALE GENOMIC DNA]</scope>
    <source>
        <strain evidence="12 13">ATCC 49256</strain>
    </source>
</reference>
<evidence type="ECO:0000256" key="1">
    <source>
        <dbReference type="ARBA" id="ARBA00001974"/>
    </source>
</evidence>
<organism evidence="12 13">
    <name type="scientific">Fusobacterium vincentii ATCC 49256</name>
    <dbReference type="NCBI Taxonomy" id="209882"/>
    <lineage>
        <taxon>Bacteria</taxon>
        <taxon>Fusobacteriati</taxon>
        <taxon>Fusobacteriota</taxon>
        <taxon>Fusobacteriia</taxon>
        <taxon>Fusobacteriales</taxon>
        <taxon>Fusobacteriaceae</taxon>
        <taxon>Fusobacterium</taxon>
    </lineage>
</organism>
<feature type="domain" description="MnmG N-terminal" evidence="11">
    <location>
        <begin position="1"/>
        <end position="74"/>
    </location>
</feature>
<dbReference type="Proteomes" id="UP000006454">
    <property type="component" value="Unassembled WGS sequence"/>
</dbReference>